<accession>A0AA39LDS7</accession>
<feature type="transmembrane region" description="Helical" evidence="12">
    <location>
        <begin position="115"/>
        <end position="135"/>
    </location>
</feature>
<comment type="subcellular location">
    <subcellularLocation>
        <location evidence="12">Cell membrane</location>
        <topology evidence="12">Multi-pass membrane protein</topology>
    </subcellularLocation>
    <subcellularLocation>
        <location evidence="1">Membrane</location>
        <topology evidence="1">Multi-pass membrane protein</topology>
    </subcellularLocation>
    <subcellularLocation>
        <location evidence="2">Secreted</location>
    </subcellularLocation>
</comment>
<evidence type="ECO:0000256" key="1">
    <source>
        <dbReference type="ARBA" id="ARBA00004141"/>
    </source>
</evidence>
<keyword evidence="16" id="KW-1185">Reference proteome</keyword>
<keyword evidence="8" id="KW-0732">Signal</keyword>
<feature type="region of interest" description="Disordered" evidence="13">
    <location>
        <begin position="559"/>
        <end position="590"/>
    </location>
</feature>
<dbReference type="PANTHER" id="PTHR11730">
    <property type="entry name" value="AMMONIUM TRANSPORTER"/>
    <property type="match status" value="1"/>
</dbReference>
<evidence type="ECO:0000256" key="2">
    <source>
        <dbReference type="ARBA" id="ARBA00004613"/>
    </source>
</evidence>
<dbReference type="GO" id="GO:0097272">
    <property type="term" value="P:ammonium homeostasis"/>
    <property type="evidence" value="ECO:0007669"/>
    <property type="project" value="TreeGrafter"/>
</dbReference>
<keyword evidence="10 12" id="KW-0472">Membrane</keyword>
<dbReference type="InterPro" id="IPR024041">
    <property type="entry name" value="NH4_transpt_AmtB-like_dom"/>
</dbReference>
<dbReference type="EMBL" id="JAUCMV010000005">
    <property type="protein sequence ID" value="KAK0393440.1"/>
    <property type="molecule type" value="Genomic_DNA"/>
</dbReference>
<dbReference type="AlphaFoldDB" id="A0AA39LDS7"/>
<evidence type="ECO:0000256" key="7">
    <source>
        <dbReference type="ARBA" id="ARBA00022692"/>
    </source>
</evidence>
<feature type="domain" description="Ammonium transporter AmtB-like" evidence="14">
    <location>
        <begin position="31"/>
        <end position="440"/>
    </location>
</feature>
<evidence type="ECO:0000256" key="8">
    <source>
        <dbReference type="ARBA" id="ARBA00022729"/>
    </source>
</evidence>
<evidence type="ECO:0000259" key="14">
    <source>
        <dbReference type="Pfam" id="PF00909"/>
    </source>
</evidence>
<feature type="transmembrane region" description="Helical" evidence="12">
    <location>
        <begin position="285"/>
        <end position="305"/>
    </location>
</feature>
<feature type="transmembrane region" description="Helical" evidence="12">
    <location>
        <begin position="622"/>
        <end position="641"/>
    </location>
</feature>
<evidence type="ECO:0000256" key="6">
    <source>
        <dbReference type="ARBA" id="ARBA00022525"/>
    </source>
</evidence>
<keyword evidence="7 12" id="KW-0812">Transmembrane</keyword>
<dbReference type="PANTHER" id="PTHR11730:SF58">
    <property type="entry name" value="AMMONIUM TRANSPORTER"/>
    <property type="match status" value="1"/>
</dbReference>
<feature type="transmembrane region" description="Helical" evidence="12">
    <location>
        <begin position="222"/>
        <end position="244"/>
    </location>
</feature>
<evidence type="ECO:0000256" key="10">
    <source>
        <dbReference type="ARBA" id="ARBA00023136"/>
    </source>
</evidence>
<feature type="transmembrane region" description="Helical" evidence="12">
    <location>
        <begin position="389"/>
        <end position="414"/>
    </location>
</feature>
<comment type="similarity">
    <text evidence="3 12">Belongs to the ammonia transporter channel (TC 1.A.11.2) family.</text>
</comment>
<sequence length="768" mass="83890">MPIQLRPLGDDKLDPVYSDEDGAKYFQDDGVWIMTSSFTIFTMTSGFGLLESGRVASKDEVNIMIKNVIDMIFGGLSYWCFGFGFTFGDVWPNPIIGVGKFFFNPDERDTNREGWSYASFLFQMSFATTTSTIVSASMAERIRLRPYIVITFLMTIAHSVPAHWVWSKHGLLNRLGVIDAAGCSVVHLVGGVAGLTATIYLRPRAGRFGERGQQQMSNPTNAVLGTFMLWWGWLAFNTGSTYGVTYGRWRHASRSAVGTIMSSVGGGITALFFSIITTKKCQVDYMIDGLLASLVSTTAICLTVTPWQSIVIGAIGSGLALSVYGLLEKLEIDDPVGVVPVHVIGSTWGMLCVGIFAREDPYIDQYKKVYISLTNGRNGLLYSGGWELLLIQLIAVALIAAWASITCLATLFILNRLPWGLRLSKYEEQLGADLIEHGLAGHNIARYKIEKKLTTKSVRGVVTAIARWKRTVKKSRERNAMMAANGAAAQNGTIPNGEAVGGIGSDKSNISSTTSLPRCNGVSSSASTIELKELGEVPDGVPHKRHSIAHVTFSRFRNKRGRVEPMANGADGNRRRLPSAPVQESERDSKRKRQSGFFCARCDNPKQCGVNNALAPVASFSIGMHLSAVVFALLPLLALGLPSLKIGKLQSAAVKGVLMCNNKPAVNVKVKLYDDDRGIDLDDLMDEGLTDNEGRFQLQGHETEITTIDPKLNVYHDCNDEKTPCLKKFSIILPDSYVSLGEKPEKVFDAGTLNLDGRFSGESRDCLN</sequence>
<keyword evidence="6" id="KW-0964">Secreted</keyword>
<dbReference type="InterPro" id="IPR001534">
    <property type="entry name" value="Transthyretin-like"/>
</dbReference>
<dbReference type="Gene3D" id="2.60.40.3330">
    <property type="match status" value="1"/>
</dbReference>
<evidence type="ECO:0000256" key="3">
    <source>
        <dbReference type="ARBA" id="ARBA00005887"/>
    </source>
</evidence>
<dbReference type="InterPro" id="IPR038479">
    <property type="entry name" value="Transthyretin-like_sf"/>
</dbReference>
<dbReference type="FunFam" id="1.10.3430.10:FF:000008">
    <property type="entry name" value="Ammonium transporter"/>
    <property type="match status" value="1"/>
</dbReference>
<dbReference type="Proteomes" id="UP001175271">
    <property type="component" value="Unassembled WGS sequence"/>
</dbReference>
<dbReference type="GO" id="GO:0008519">
    <property type="term" value="F:ammonium channel activity"/>
    <property type="evidence" value="ECO:0007669"/>
    <property type="project" value="InterPro"/>
</dbReference>
<gene>
    <name evidence="15" type="ORF">QR680_000214</name>
</gene>
<feature type="transmembrane region" description="Helical" evidence="12">
    <location>
        <begin position="147"/>
        <end position="166"/>
    </location>
</feature>
<evidence type="ECO:0000256" key="11">
    <source>
        <dbReference type="ARBA" id="ARBA00023177"/>
    </source>
</evidence>
<evidence type="ECO:0000256" key="4">
    <source>
        <dbReference type="ARBA" id="ARBA00010112"/>
    </source>
</evidence>
<evidence type="ECO:0000313" key="16">
    <source>
        <dbReference type="Proteomes" id="UP001175271"/>
    </source>
</evidence>
<protein>
    <recommendedName>
        <fullName evidence="12">Ammonium transporter</fullName>
    </recommendedName>
</protein>
<dbReference type="NCBIfam" id="TIGR00836">
    <property type="entry name" value="amt"/>
    <property type="match status" value="1"/>
</dbReference>
<dbReference type="GO" id="GO:0009986">
    <property type="term" value="C:cell surface"/>
    <property type="evidence" value="ECO:0007669"/>
    <property type="project" value="InterPro"/>
</dbReference>
<keyword evidence="9 12" id="KW-1133">Transmembrane helix</keyword>
<name>A0AA39LDS7_9BILA</name>
<comment type="caution">
    <text evidence="15">The sequence shown here is derived from an EMBL/GenBank/DDBJ whole genome shotgun (WGS) entry which is preliminary data.</text>
</comment>
<dbReference type="Pfam" id="PF01060">
    <property type="entry name" value="TTR-52"/>
    <property type="match status" value="1"/>
</dbReference>
<keyword evidence="11 12" id="KW-0924">Ammonia transport</keyword>
<evidence type="ECO:0000256" key="13">
    <source>
        <dbReference type="SAM" id="MobiDB-lite"/>
    </source>
</evidence>
<evidence type="ECO:0000256" key="12">
    <source>
        <dbReference type="RuleBase" id="RU362002"/>
    </source>
</evidence>
<organism evidence="15 16">
    <name type="scientific">Steinernema hermaphroditum</name>
    <dbReference type="NCBI Taxonomy" id="289476"/>
    <lineage>
        <taxon>Eukaryota</taxon>
        <taxon>Metazoa</taxon>
        <taxon>Ecdysozoa</taxon>
        <taxon>Nematoda</taxon>
        <taxon>Chromadorea</taxon>
        <taxon>Rhabditida</taxon>
        <taxon>Tylenchina</taxon>
        <taxon>Panagrolaimomorpha</taxon>
        <taxon>Strongyloidoidea</taxon>
        <taxon>Steinernematidae</taxon>
        <taxon>Steinernema</taxon>
    </lineage>
</organism>
<dbReference type="GO" id="GO:0005886">
    <property type="term" value="C:plasma membrane"/>
    <property type="evidence" value="ECO:0007669"/>
    <property type="project" value="UniProtKB-SubCell"/>
</dbReference>
<evidence type="ECO:0000313" key="15">
    <source>
        <dbReference type="EMBL" id="KAK0393440.1"/>
    </source>
</evidence>
<feature type="transmembrane region" description="Helical" evidence="12">
    <location>
        <begin position="71"/>
        <end position="91"/>
    </location>
</feature>
<dbReference type="Gene3D" id="1.10.3430.10">
    <property type="entry name" value="Ammonium transporter AmtB like domains"/>
    <property type="match status" value="1"/>
</dbReference>
<dbReference type="GO" id="GO:0005576">
    <property type="term" value="C:extracellular region"/>
    <property type="evidence" value="ECO:0007669"/>
    <property type="project" value="UniProtKB-SubCell"/>
</dbReference>
<evidence type="ECO:0000256" key="5">
    <source>
        <dbReference type="ARBA" id="ARBA00022448"/>
    </source>
</evidence>
<dbReference type="InterPro" id="IPR001905">
    <property type="entry name" value="Ammonium_transpt"/>
</dbReference>
<dbReference type="Pfam" id="PF00909">
    <property type="entry name" value="Ammonium_transp"/>
    <property type="match status" value="1"/>
</dbReference>
<evidence type="ECO:0000256" key="9">
    <source>
        <dbReference type="ARBA" id="ARBA00022989"/>
    </source>
</evidence>
<keyword evidence="5 12" id="KW-0813">Transport</keyword>
<feature type="transmembrane region" description="Helical" evidence="12">
    <location>
        <begin position="31"/>
        <end position="50"/>
    </location>
</feature>
<comment type="similarity">
    <text evidence="4">Belongs to the nematode transthyretin-like family.</text>
</comment>
<dbReference type="SUPFAM" id="SSF111352">
    <property type="entry name" value="Ammonium transporter"/>
    <property type="match status" value="1"/>
</dbReference>
<dbReference type="InterPro" id="IPR029020">
    <property type="entry name" value="Ammonium/urea_transptr"/>
</dbReference>
<feature type="transmembrane region" description="Helical" evidence="12">
    <location>
        <begin position="178"/>
        <end position="201"/>
    </location>
</feature>
<proteinExistence type="inferred from homology"/>
<reference evidence="15" key="1">
    <citation type="submission" date="2023-06" db="EMBL/GenBank/DDBJ databases">
        <title>Genomic analysis of the entomopathogenic nematode Steinernema hermaphroditum.</title>
        <authorList>
            <person name="Schwarz E.M."/>
            <person name="Heppert J.K."/>
            <person name="Baniya A."/>
            <person name="Schwartz H.T."/>
            <person name="Tan C.-H."/>
            <person name="Antoshechkin I."/>
            <person name="Sternberg P.W."/>
            <person name="Goodrich-Blair H."/>
            <person name="Dillman A.R."/>
        </authorList>
    </citation>
    <scope>NUCLEOTIDE SEQUENCE</scope>
    <source>
        <strain evidence="15">PS9179</strain>
        <tissue evidence="15">Whole animal</tissue>
    </source>
</reference>
<feature type="transmembrane region" description="Helical" evidence="12">
    <location>
        <begin position="256"/>
        <end position="278"/>
    </location>
</feature>